<evidence type="ECO:0000313" key="1">
    <source>
        <dbReference type="EMBL" id="JAI06547.1"/>
    </source>
</evidence>
<dbReference type="EMBL" id="GBXM01002031">
    <property type="protein sequence ID" value="JAI06547.1"/>
    <property type="molecule type" value="Transcribed_RNA"/>
</dbReference>
<sequence>MPVISLFFEISATASTWYNMVSALFMPSPFQVPRLLL</sequence>
<proteinExistence type="predicted"/>
<reference evidence="1" key="1">
    <citation type="submission" date="2014-11" db="EMBL/GenBank/DDBJ databases">
        <authorList>
            <person name="Amaro Gonzalez C."/>
        </authorList>
    </citation>
    <scope>NUCLEOTIDE SEQUENCE</scope>
</reference>
<reference evidence="1" key="2">
    <citation type="journal article" date="2015" name="Fish Shellfish Immunol.">
        <title>Early steps in the European eel (Anguilla anguilla)-Vibrio vulnificus interaction in the gills: Role of the RtxA13 toxin.</title>
        <authorList>
            <person name="Callol A."/>
            <person name="Pajuelo D."/>
            <person name="Ebbesson L."/>
            <person name="Teles M."/>
            <person name="MacKenzie S."/>
            <person name="Amaro C."/>
        </authorList>
    </citation>
    <scope>NUCLEOTIDE SEQUENCE</scope>
</reference>
<name>A0A0E9XVU8_ANGAN</name>
<protein>
    <submittedName>
        <fullName evidence="1">Uncharacterized protein</fullName>
    </submittedName>
</protein>
<dbReference type="AlphaFoldDB" id="A0A0E9XVU8"/>
<organism evidence="1">
    <name type="scientific">Anguilla anguilla</name>
    <name type="common">European freshwater eel</name>
    <name type="synonym">Muraena anguilla</name>
    <dbReference type="NCBI Taxonomy" id="7936"/>
    <lineage>
        <taxon>Eukaryota</taxon>
        <taxon>Metazoa</taxon>
        <taxon>Chordata</taxon>
        <taxon>Craniata</taxon>
        <taxon>Vertebrata</taxon>
        <taxon>Euteleostomi</taxon>
        <taxon>Actinopterygii</taxon>
        <taxon>Neopterygii</taxon>
        <taxon>Teleostei</taxon>
        <taxon>Anguilliformes</taxon>
        <taxon>Anguillidae</taxon>
        <taxon>Anguilla</taxon>
    </lineage>
</organism>
<accession>A0A0E9XVU8</accession>